<dbReference type="Proteomes" id="UP001142175">
    <property type="component" value="Unassembled WGS sequence"/>
</dbReference>
<dbReference type="RefSeq" id="WP_258422538.1">
    <property type="nucleotide sequence ID" value="NZ_JANSUY010000003.1"/>
</dbReference>
<reference evidence="1" key="1">
    <citation type="submission" date="2022-08" db="EMBL/GenBank/DDBJ databases">
        <authorList>
            <person name="Zhang D."/>
        </authorList>
    </citation>
    <scope>NUCLEOTIDE SEQUENCE</scope>
    <source>
        <strain evidence="1">XJ19-11</strain>
    </source>
</reference>
<dbReference type="SUPFAM" id="SSF53649">
    <property type="entry name" value="Alkaline phosphatase-like"/>
    <property type="match status" value="1"/>
</dbReference>
<name>A0A9X2P4J2_9BACT</name>
<proteinExistence type="predicted"/>
<sequence length="363" mass="41830">MKKLLLIGLVFLGLIRESSSQNLKTENLIFITLDGLRWQEVFSGADSLLVVDTKYAQDPEKLTETFWHLDPKVRRETLMPFFWEVIAKEGQLHGNRKLGSKVNDKNRMVFSKPCYNEIFAGYPDDERINSNSKENNPNPNFLEFLQKQQGFENRIAAFASWDVFPAILNRDRNGLKLNAGFEKAQGENLTEIETFLNRAQDEIRGPWGGVRLDFFTHHYAMEELKTRKPKVLYIGYGETDDYSHDDRYDQYLLSARQTDAYIREIWDFVQNDPQYQDKTTMIIMTDHGRGVYPKVNWKSHSVNTPNSDEIWIAAIGPDTPALGEVRQEGQSFAMQVARTMVELLGFEYPVTKAGEVIPTILGK</sequence>
<evidence type="ECO:0000313" key="2">
    <source>
        <dbReference type="Proteomes" id="UP001142175"/>
    </source>
</evidence>
<evidence type="ECO:0000313" key="1">
    <source>
        <dbReference type="EMBL" id="MCR9014656.1"/>
    </source>
</evidence>
<gene>
    <name evidence="1" type="ORF">NU887_06375</name>
</gene>
<dbReference type="Gene3D" id="3.40.720.10">
    <property type="entry name" value="Alkaline Phosphatase, subunit A"/>
    <property type="match status" value="1"/>
</dbReference>
<dbReference type="EMBL" id="JANSUY010000003">
    <property type="protein sequence ID" value="MCR9014656.1"/>
    <property type="molecule type" value="Genomic_DNA"/>
</dbReference>
<organism evidence="1 2">
    <name type="scientific">Aquiflexum gelatinilyticum</name>
    <dbReference type="NCBI Taxonomy" id="2961943"/>
    <lineage>
        <taxon>Bacteria</taxon>
        <taxon>Pseudomonadati</taxon>
        <taxon>Bacteroidota</taxon>
        <taxon>Cytophagia</taxon>
        <taxon>Cytophagales</taxon>
        <taxon>Cyclobacteriaceae</taxon>
        <taxon>Aquiflexum</taxon>
    </lineage>
</organism>
<dbReference type="InterPro" id="IPR017850">
    <property type="entry name" value="Alkaline_phosphatase_core_sf"/>
</dbReference>
<accession>A0A9X2P4J2</accession>
<dbReference type="AlphaFoldDB" id="A0A9X2P4J2"/>
<protein>
    <submittedName>
        <fullName evidence="1">Phosphoglyceromutase</fullName>
    </submittedName>
</protein>
<keyword evidence="2" id="KW-1185">Reference proteome</keyword>
<comment type="caution">
    <text evidence="1">The sequence shown here is derived from an EMBL/GenBank/DDBJ whole genome shotgun (WGS) entry which is preliminary data.</text>
</comment>